<organism evidence="2 3">
    <name type="scientific">Liparis tanakae</name>
    <name type="common">Tanaka's snailfish</name>
    <dbReference type="NCBI Taxonomy" id="230148"/>
    <lineage>
        <taxon>Eukaryota</taxon>
        <taxon>Metazoa</taxon>
        <taxon>Chordata</taxon>
        <taxon>Craniata</taxon>
        <taxon>Vertebrata</taxon>
        <taxon>Euteleostomi</taxon>
        <taxon>Actinopterygii</taxon>
        <taxon>Neopterygii</taxon>
        <taxon>Teleostei</taxon>
        <taxon>Neoteleostei</taxon>
        <taxon>Acanthomorphata</taxon>
        <taxon>Eupercaria</taxon>
        <taxon>Perciformes</taxon>
        <taxon>Cottioidei</taxon>
        <taxon>Cottales</taxon>
        <taxon>Liparidae</taxon>
        <taxon>Liparis</taxon>
    </lineage>
</organism>
<protein>
    <submittedName>
        <fullName evidence="2">Uncharacterized protein</fullName>
    </submittedName>
</protein>
<sequence>MEGGQRSLASLRDALLFEGVPPHPPRPMHSDINYPPLYSSPYSNKANSRGAAALSETLAEHLPA</sequence>
<gene>
    <name evidence="2" type="ORF">EYF80_008874</name>
</gene>
<dbReference type="AlphaFoldDB" id="A0A4Z2IS91"/>
<comment type="caution">
    <text evidence="2">The sequence shown here is derived from an EMBL/GenBank/DDBJ whole genome shotgun (WGS) entry which is preliminary data.</text>
</comment>
<keyword evidence="3" id="KW-1185">Reference proteome</keyword>
<dbReference type="Proteomes" id="UP000314294">
    <property type="component" value="Unassembled WGS sequence"/>
</dbReference>
<dbReference type="EMBL" id="SRLO01000050">
    <property type="protein sequence ID" value="TNN80869.1"/>
    <property type="molecule type" value="Genomic_DNA"/>
</dbReference>
<reference evidence="2 3" key="1">
    <citation type="submission" date="2019-03" db="EMBL/GenBank/DDBJ databases">
        <title>First draft genome of Liparis tanakae, snailfish: a comprehensive survey of snailfish specific genes.</title>
        <authorList>
            <person name="Kim W."/>
            <person name="Song I."/>
            <person name="Jeong J.-H."/>
            <person name="Kim D."/>
            <person name="Kim S."/>
            <person name="Ryu S."/>
            <person name="Song J.Y."/>
            <person name="Lee S.K."/>
        </authorList>
    </citation>
    <scope>NUCLEOTIDE SEQUENCE [LARGE SCALE GENOMIC DNA]</scope>
    <source>
        <tissue evidence="2">Muscle</tissue>
    </source>
</reference>
<name>A0A4Z2IS91_9TELE</name>
<proteinExistence type="predicted"/>
<feature type="region of interest" description="Disordered" evidence="1">
    <location>
        <begin position="17"/>
        <end position="64"/>
    </location>
</feature>
<evidence type="ECO:0000313" key="2">
    <source>
        <dbReference type="EMBL" id="TNN80869.1"/>
    </source>
</evidence>
<accession>A0A4Z2IS91</accession>
<evidence type="ECO:0000256" key="1">
    <source>
        <dbReference type="SAM" id="MobiDB-lite"/>
    </source>
</evidence>
<evidence type="ECO:0000313" key="3">
    <source>
        <dbReference type="Proteomes" id="UP000314294"/>
    </source>
</evidence>